<proteinExistence type="predicted"/>
<dbReference type="InterPro" id="IPR000859">
    <property type="entry name" value="CUB_dom"/>
</dbReference>
<feature type="chain" id="PRO_5001488486" description="CUB domain-containing protein" evidence="4">
    <location>
        <begin position="21"/>
        <end position="580"/>
    </location>
</feature>
<evidence type="ECO:0000256" key="2">
    <source>
        <dbReference type="PROSITE-ProRule" id="PRU00059"/>
    </source>
</evidence>
<evidence type="ECO:0000313" key="7">
    <source>
        <dbReference type="Proteomes" id="UP000024635"/>
    </source>
</evidence>
<organism evidence="6 7">
    <name type="scientific">Ancylostoma ceylanicum</name>
    <dbReference type="NCBI Taxonomy" id="53326"/>
    <lineage>
        <taxon>Eukaryota</taxon>
        <taxon>Metazoa</taxon>
        <taxon>Ecdysozoa</taxon>
        <taxon>Nematoda</taxon>
        <taxon>Chromadorea</taxon>
        <taxon>Rhabditida</taxon>
        <taxon>Rhabditina</taxon>
        <taxon>Rhabditomorpha</taxon>
        <taxon>Strongyloidea</taxon>
        <taxon>Ancylostomatidae</taxon>
        <taxon>Ancylostomatinae</taxon>
        <taxon>Ancylostoma</taxon>
    </lineage>
</organism>
<dbReference type="PANTHER" id="PTHR47537">
    <property type="entry name" value="CUBILIN"/>
    <property type="match status" value="1"/>
</dbReference>
<dbReference type="EMBL" id="JARK01001723">
    <property type="protein sequence ID" value="EYB81289.1"/>
    <property type="molecule type" value="Genomic_DNA"/>
</dbReference>
<keyword evidence="1" id="KW-1015">Disulfide bond</keyword>
<evidence type="ECO:0000256" key="4">
    <source>
        <dbReference type="SAM" id="SignalP"/>
    </source>
</evidence>
<feature type="transmembrane region" description="Helical" evidence="3">
    <location>
        <begin position="395"/>
        <end position="419"/>
    </location>
</feature>
<sequence length="580" mass="64889">MRQQVTTAVLLFAFVDVTRTLTSSTTAECADRHIFSDRPSAGTLESPAFPTPYRSGLSCLINISTIASNVIHLTFLSFDLAENNRYSGQCLDAYLLVIVVDRLGKEHIGNRLCGTTLPSKIETMQPTVYVQFVTTAPGRHHRGFRLRYEIISEAVIKEPPSYLPDDEKMFEHECGGATKPGQLTGEIVSPGYPDTYPRNATCYWLIRVDPRQRVYIRLAHLHLSSTIAECERASLSIIDGYKHRGNVFKKDLTADASEARFCGSQLYYMEEGMKSYLSSANRLLVRLNTKDRPSISTTGQRVGFKLIWTAVEGLFDENPHSSSALSSSDHKDDSVQFHTCTEFTCQGGQICVEQDQGVCAMRPQLCIHSSLVCNGVQNCVEGDYSDEQHCYSREIIAGSVGGFLGLITVVSICVCCDQWRKRRRVRKMMRERRGVANGKMQRAYRHDVHLNHDIGFDRMGVDGDDPSMASKRTLRDCAAHDGIVAAVANLGFLGIWAKMELEVGALAREHREFPCSTVLESWHGNCCCGISKDSFELLAETVIDLYWGYRFGDVAFVRAFKVKDMSAHHSCEHDDRTADH</sequence>
<keyword evidence="4" id="KW-0732">Signal</keyword>
<dbReference type="CDD" id="cd00041">
    <property type="entry name" value="CUB"/>
    <property type="match status" value="2"/>
</dbReference>
<dbReference type="Gene3D" id="2.60.120.290">
    <property type="entry name" value="Spermadhesin, CUB domain"/>
    <property type="match status" value="2"/>
</dbReference>
<keyword evidence="7" id="KW-1185">Reference proteome</keyword>
<protein>
    <recommendedName>
        <fullName evidence="5">CUB domain-containing protein</fullName>
    </recommendedName>
</protein>
<accession>A0A016RTH4</accession>
<dbReference type="GO" id="GO:0005886">
    <property type="term" value="C:plasma membrane"/>
    <property type="evidence" value="ECO:0007669"/>
    <property type="project" value="TreeGrafter"/>
</dbReference>
<dbReference type="CDD" id="cd00112">
    <property type="entry name" value="LDLa"/>
    <property type="match status" value="1"/>
</dbReference>
<dbReference type="Gene3D" id="4.10.400.10">
    <property type="entry name" value="Low-density Lipoprotein Receptor"/>
    <property type="match status" value="1"/>
</dbReference>
<evidence type="ECO:0000256" key="1">
    <source>
        <dbReference type="ARBA" id="ARBA00023157"/>
    </source>
</evidence>
<dbReference type="SMART" id="SM00042">
    <property type="entry name" value="CUB"/>
    <property type="match status" value="2"/>
</dbReference>
<feature type="domain" description="CUB" evidence="5">
    <location>
        <begin position="174"/>
        <end position="311"/>
    </location>
</feature>
<name>A0A016RTH4_9BILA</name>
<feature type="domain" description="CUB" evidence="5">
    <location>
        <begin position="29"/>
        <end position="151"/>
    </location>
</feature>
<dbReference type="Proteomes" id="UP000024635">
    <property type="component" value="Unassembled WGS sequence"/>
</dbReference>
<comment type="caution">
    <text evidence="2">Lacks conserved residue(s) required for the propagation of feature annotation.</text>
</comment>
<reference evidence="7" key="1">
    <citation type="journal article" date="2015" name="Nat. Genet.">
        <title>The genome and transcriptome of the zoonotic hookworm Ancylostoma ceylanicum identify infection-specific gene families.</title>
        <authorList>
            <person name="Schwarz E.M."/>
            <person name="Hu Y."/>
            <person name="Antoshechkin I."/>
            <person name="Miller M.M."/>
            <person name="Sternberg P.W."/>
            <person name="Aroian R.V."/>
        </authorList>
    </citation>
    <scope>NUCLEOTIDE SEQUENCE</scope>
    <source>
        <strain evidence="7">HY135</strain>
    </source>
</reference>
<feature type="signal peptide" evidence="4">
    <location>
        <begin position="1"/>
        <end position="20"/>
    </location>
</feature>
<dbReference type="STRING" id="53326.A0A016RTH4"/>
<evidence type="ECO:0000256" key="3">
    <source>
        <dbReference type="SAM" id="Phobius"/>
    </source>
</evidence>
<gene>
    <name evidence="6" type="primary">Acey_s0387.g456</name>
    <name evidence="6" type="synonym">Acey-K05C4.11</name>
    <name evidence="6" type="ORF">Y032_0387g456</name>
</gene>
<dbReference type="PANTHER" id="PTHR47537:SF5">
    <property type="entry name" value="CUB DOMAIN-CONTAINING PROTEIN"/>
    <property type="match status" value="1"/>
</dbReference>
<evidence type="ECO:0000259" key="5">
    <source>
        <dbReference type="PROSITE" id="PS01180"/>
    </source>
</evidence>
<keyword evidence="3" id="KW-0812">Transmembrane</keyword>
<dbReference type="InterPro" id="IPR053207">
    <property type="entry name" value="Non-NMDA_GluR_Accessory"/>
</dbReference>
<dbReference type="InterPro" id="IPR035914">
    <property type="entry name" value="Sperma_CUB_dom_sf"/>
</dbReference>
<dbReference type="Pfam" id="PF00431">
    <property type="entry name" value="CUB"/>
    <property type="match status" value="2"/>
</dbReference>
<dbReference type="InterPro" id="IPR036055">
    <property type="entry name" value="LDL_receptor-like_sf"/>
</dbReference>
<dbReference type="OrthoDB" id="10020456at2759"/>
<dbReference type="InterPro" id="IPR002172">
    <property type="entry name" value="LDrepeatLR_classA_rpt"/>
</dbReference>
<dbReference type="SUPFAM" id="SSF49854">
    <property type="entry name" value="Spermadhesin, CUB domain"/>
    <property type="match status" value="2"/>
</dbReference>
<comment type="caution">
    <text evidence="6">The sequence shown here is derived from an EMBL/GenBank/DDBJ whole genome shotgun (WGS) entry which is preliminary data.</text>
</comment>
<dbReference type="AlphaFoldDB" id="A0A016RTH4"/>
<keyword evidence="3" id="KW-0472">Membrane</keyword>
<evidence type="ECO:0000313" key="6">
    <source>
        <dbReference type="EMBL" id="EYB81289.1"/>
    </source>
</evidence>
<dbReference type="PROSITE" id="PS01180">
    <property type="entry name" value="CUB"/>
    <property type="match status" value="2"/>
</dbReference>
<dbReference type="SMART" id="SM00192">
    <property type="entry name" value="LDLa"/>
    <property type="match status" value="1"/>
</dbReference>
<keyword evidence="3" id="KW-1133">Transmembrane helix</keyword>